<evidence type="ECO:0000313" key="3">
    <source>
        <dbReference type="Proteomes" id="UP000005954"/>
    </source>
</evidence>
<proteinExistence type="predicted"/>
<organism evidence="2 3">
    <name type="scientific">Roseovarius nubinhibens (strain ATCC BAA-591 / DSM 15170 / ISM)</name>
    <dbReference type="NCBI Taxonomy" id="89187"/>
    <lineage>
        <taxon>Bacteria</taxon>
        <taxon>Pseudomonadati</taxon>
        <taxon>Pseudomonadota</taxon>
        <taxon>Alphaproteobacteria</taxon>
        <taxon>Rhodobacterales</taxon>
        <taxon>Roseobacteraceae</taxon>
        <taxon>Roseovarius</taxon>
    </lineage>
</organism>
<dbReference type="OrthoDB" id="285836at2"/>
<comment type="caution">
    <text evidence="2">The sequence shown here is derived from an EMBL/GenBank/DDBJ whole genome shotgun (WGS) entry which is preliminary data.</text>
</comment>
<accession>A3SMZ8</accession>
<dbReference type="InterPro" id="IPR007236">
    <property type="entry name" value="SlyX"/>
</dbReference>
<reference evidence="2 3" key="1">
    <citation type="submission" date="2005-12" db="EMBL/GenBank/DDBJ databases">
        <authorList>
            <person name="Moran M.A."/>
            <person name="Ferriera S."/>
            <person name="Johnson J."/>
            <person name="Kravitz S."/>
            <person name="Halpern A."/>
            <person name="Remington K."/>
            <person name="Beeson K."/>
            <person name="Tran B."/>
            <person name="Rogers Y.-H."/>
            <person name="Friedman R."/>
            <person name="Venter J.C."/>
        </authorList>
    </citation>
    <scope>NUCLEOTIDE SEQUENCE [LARGE SCALE GENOMIC DNA]</scope>
    <source>
        <strain evidence="3">ATCC BAA-591 / DSM 15170 / ISM</strain>
    </source>
</reference>
<dbReference type="eggNOG" id="COG2900">
    <property type="taxonomic scope" value="Bacteria"/>
</dbReference>
<dbReference type="HOGENOM" id="CLU_180796_0_1_5"/>
<dbReference type="STRING" id="89187.ISM_13270"/>
<evidence type="ECO:0000313" key="2">
    <source>
        <dbReference type="EMBL" id="EAP75838.1"/>
    </source>
</evidence>
<protein>
    <submittedName>
        <fullName evidence="2">SlyX protein, putative</fullName>
    </submittedName>
</protein>
<keyword evidence="3" id="KW-1185">Reference proteome</keyword>
<dbReference type="EMBL" id="AALY01000002">
    <property type="protein sequence ID" value="EAP75838.1"/>
    <property type="molecule type" value="Genomic_DNA"/>
</dbReference>
<name>A3SMZ8_ROSNI</name>
<dbReference type="AlphaFoldDB" id="A3SMZ8"/>
<evidence type="ECO:0000256" key="1">
    <source>
        <dbReference type="SAM" id="Coils"/>
    </source>
</evidence>
<dbReference type="RefSeq" id="WP_009814663.1">
    <property type="nucleotide sequence ID" value="NZ_CH724156.1"/>
</dbReference>
<dbReference type="Proteomes" id="UP000005954">
    <property type="component" value="Unassembled WGS sequence"/>
</dbReference>
<sequence>MEHLEETIAHLTRQVDDLSDVVAHQQDQIDRLSLFVDKLMERERARAAEGTGGIVLGDERPPHY</sequence>
<feature type="coiled-coil region" evidence="1">
    <location>
        <begin position="1"/>
        <end position="28"/>
    </location>
</feature>
<dbReference type="Pfam" id="PF04102">
    <property type="entry name" value="SlyX"/>
    <property type="match status" value="1"/>
</dbReference>
<keyword evidence="1" id="KW-0175">Coiled coil</keyword>
<gene>
    <name evidence="2" type="ORF">ISM_13270</name>
</gene>